<dbReference type="SMART" id="SM00484">
    <property type="entry name" value="XPGI"/>
    <property type="match status" value="1"/>
</dbReference>
<accession>A0AAD6TL65</accession>
<reference evidence="3" key="1">
    <citation type="submission" date="2023-03" db="EMBL/GenBank/DDBJ databases">
        <title>Massive genome expansion in bonnet fungi (Mycena s.s.) driven by repeated elements and novel gene families across ecological guilds.</title>
        <authorList>
            <consortium name="Lawrence Berkeley National Laboratory"/>
            <person name="Harder C.B."/>
            <person name="Miyauchi S."/>
            <person name="Viragh M."/>
            <person name="Kuo A."/>
            <person name="Thoen E."/>
            <person name="Andreopoulos B."/>
            <person name="Lu D."/>
            <person name="Skrede I."/>
            <person name="Drula E."/>
            <person name="Henrissat B."/>
            <person name="Morin E."/>
            <person name="Kohler A."/>
            <person name="Barry K."/>
            <person name="LaButti K."/>
            <person name="Morin E."/>
            <person name="Salamov A."/>
            <person name="Lipzen A."/>
            <person name="Mereny Z."/>
            <person name="Hegedus B."/>
            <person name="Baldrian P."/>
            <person name="Stursova M."/>
            <person name="Weitz H."/>
            <person name="Taylor A."/>
            <person name="Grigoriev I.V."/>
            <person name="Nagy L.G."/>
            <person name="Martin F."/>
            <person name="Kauserud H."/>
        </authorList>
    </citation>
    <scope>NUCLEOTIDE SEQUENCE</scope>
    <source>
        <strain evidence="3">CBHHK200</strain>
    </source>
</reference>
<dbReference type="PRINTS" id="PR00853">
    <property type="entry name" value="XPGRADSUPER"/>
</dbReference>
<evidence type="ECO:0000259" key="2">
    <source>
        <dbReference type="SMART" id="SM00484"/>
    </source>
</evidence>
<feature type="region of interest" description="Disordered" evidence="1">
    <location>
        <begin position="650"/>
        <end position="705"/>
    </location>
</feature>
<feature type="region of interest" description="Disordered" evidence="1">
    <location>
        <begin position="125"/>
        <end position="170"/>
    </location>
</feature>
<feature type="compositionally biased region" description="Polar residues" evidence="1">
    <location>
        <begin position="125"/>
        <end position="140"/>
    </location>
</feature>
<dbReference type="Proteomes" id="UP001218188">
    <property type="component" value="Unassembled WGS sequence"/>
</dbReference>
<feature type="compositionally biased region" description="Acidic residues" evidence="1">
    <location>
        <begin position="264"/>
        <end position="278"/>
    </location>
</feature>
<dbReference type="SUPFAM" id="SSF88723">
    <property type="entry name" value="PIN domain-like"/>
    <property type="match status" value="1"/>
</dbReference>
<feature type="region of interest" description="Disordered" evidence="1">
    <location>
        <begin position="1"/>
        <end position="53"/>
    </location>
</feature>
<evidence type="ECO:0000313" key="4">
    <source>
        <dbReference type="Proteomes" id="UP001218188"/>
    </source>
</evidence>
<evidence type="ECO:0000313" key="3">
    <source>
        <dbReference type="EMBL" id="KAJ7046885.1"/>
    </source>
</evidence>
<dbReference type="GO" id="GO:0006281">
    <property type="term" value="P:DNA repair"/>
    <property type="evidence" value="ECO:0007669"/>
    <property type="project" value="UniProtKB-ARBA"/>
</dbReference>
<dbReference type="PANTHER" id="PTHR11081">
    <property type="entry name" value="FLAP ENDONUCLEASE FAMILY MEMBER"/>
    <property type="match status" value="1"/>
</dbReference>
<comment type="caution">
    <text evidence="3">The sequence shown here is derived from an EMBL/GenBank/DDBJ whole genome shotgun (WGS) entry which is preliminary data.</text>
</comment>
<feature type="compositionally biased region" description="Low complexity" evidence="1">
    <location>
        <begin position="220"/>
        <end position="242"/>
    </location>
</feature>
<feature type="compositionally biased region" description="Pro residues" evidence="1">
    <location>
        <begin position="153"/>
        <end position="165"/>
    </location>
</feature>
<feature type="compositionally biased region" description="Basic and acidic residues" evidence="1">
    <location>
        <begin position="677"/>
        <end position="696"/>
    </location>
</feature>
<dbReference type="GO" id="GO:0017108">
    <property type="term" value="F:5'-flap endonuclease activity"/>
    <property type="evidence" value="ECO:0007669"/>
    <property type="project" value="TreeGrafter"/>
</dbReference>
<feature type="compositionally biased region" description="Acidic residues" evidence="1">
    <location>
        <begin position="650"/>
        <end position="665"/>
    </location>
</feature>
<keyword evidence="4" id="KW-1185">Reference proteome</keyword>
<feature type="region of interest" description="Disordered" evidence="1">
    <location>
        <begin position="184"/>
        <end position="336"/>
    </location>
</feature>
<dbReference type="PANTHER" id="PTHR11081:SF75">
    <property type="entry name" value="ENDONUCLEASE, PUTATIVE (AFU_ORTHOLOGUE AFUA_3G13260)-RELATED"/>
    <property type="match status" value="1"/>
</dbReference>
<dbReference type="AlphaFoldDB" id="A0AAD6TL65"/>
<evidence type="ECO:0000256" key="1">
    <source>
        <dbReference type="SAM" id="MobiDB-lite"/>
    </source>
</evidence>
<dbReference type="InterPro" id="IPR006086">
    <property type="entry name" value="XPG-I_dom"/>
</dbReference>
<sequence>MDVSESVIDPALLEASENDRRGPTTDGAIPSSFTSTSLNSPRPPSALRTRTFTKEDIQSWAASNYAPRRDANESRAEYERRLTLVTRKTPLAEACNKLSVNAPKSATLERLRSELAKYWFTQARSRPNATSQSNAPSLPSRQHPGDVLNFYPPAEPLQFAPPPGILPTVSSTARGEFRGAVPLFHLAPSTTRSTRDPTGDTSSALRTEARTQRRRRSSRPSRPSTSVPNVPTAGPSRSGTPPSSSPPPVRRPSRVRAPRGTSSSEDEEEEEEVDSDADDLIKQYGVEGANAEEILGYDDEDDEDGSDDDDEGASTSDEEAAHAAFKQTTRVQAAPGEAEAELAQLNADGRIDGIITEDSDAFVFGARLVIRTLGPSVEHNSIVYSADCIENTDGVCLDRAGLLLCVLLLGGDYDAGVPGVGPTTAHVLALLGFGRDLVNILDSFTGAQLDRQLIGWRNTVREELCTNSRGRLGQRQPKLAEKILDTFPSLEVANLYMNPLTSASPQYIGPMPSFNSWTPREPNIFDLSGLCSSLFGWNGEHLLKKFNSNLWPGVVFRMFSSRFVLHNARMKLIASPVTRAVVLKVMKASGNNRASMDLAELNLHRVRVSTEKFISLAQLNDSPAIPDREIKLVTIPQVILSVAMRDTSLEETDLTEMPSDVEVDSDSSSGSEAEMLENSHGDSEREVNDDYGKEADEVMEIVDSDEEALLDAHGKLSAKGGVIDLTEDI</sequence>
<dbReference type="EMBL" id="JARJCM010000002">
    <property type="protein sequence ID" value="KAJ7046885.1"/>
    <property type="molecule type" value="Genomic_DNA"/>
</dbReference>
<protein>
    <recommendedName>
        <fullName evidence="2">XPG-I domain-containing protein</fullName>
    </recommendedName>
</protein>
<dbReference type="InterPro" id="IPR036279">
    <property type="entry name" value="5-3_exonuclease_C_sf"/>
</dbReference>
<proteinExistence type="predicted"/>
<gene>
    <name evidence="3" type="ORF">C8F04DRAFT_1387408</name>
</gene>
<name>A0AAD6TL65_9AGAR</name>
<organism evidence="3 4">
    <name type="scientific">Mycena alexandri</name>
    <dbReference type="NCBI Taxonomy" id="1745969"/>
    <lineage>
        <taxon>Eukaryota</taxon>
        <taxon>Fungi</taxon>
        <taxon>Dikarya</taxon>
        <taxon>Basidiomycota</taxon>
        <taxon>Agaricomycotina</taxon>
        <taxon>Agaricomycetes</taxon>
        <taxon>Agaricomycetidae</taxon>
        <taxon>Agaricales</taxon>
        <taxon>Marasmiineae</taxon>
        <taxon>Mycenaceae</taxon>
        <taxon>Mycena</taxon>
    </lineage>
</organism>
<dbReference type="Gene3D" id="3.40.50.1010">
    <property type="entry name" value="5'-nuclease"/>
    <property type="match status" value="1"/>
</dbReference>
<dbReference type="Pfam" id="PF00867">
    <property type="entry name" value="XPG_I"/>
    <property type="match status" value="1"/>
</dbReference>
<feature type="domain" description="XPG-I" evidence="2">
    <location>
        <begin position="330"/>
        <end position="397"/>
    </location>
</feature>
<feature type="compositionally biased region" description="Polar residues" evidence="1">
    <location>
        <begin position="31"/>
        <end position="40"/>
    </location>
</feature>
<feature type="compositionally biased region" description="Acidic residues" evidence="1">
    <location>
        <begin position="295"/>
        <end position="318"/>
    </location>
</feature>
<dbReference type="InterPro" id="IPR006084">
    <property type="entry name" value="XPG/Rad2"/>
</dbReference>
<dbReference type="InterPro" id="IPR029060">
    <property type="entry name" value="PIN-like_dom_sf"/>
</dbReference>
<dbReference type="SUPFAM" id="SSF47807">
    <property type="entry name" value="5' to 3' exonuclease, C-terminal subdomain"/>
    <property type="match status" value="1"/>
</dbReference>